<protein>
    <submittedName>
        <fullName evidence="7">Cytochrome C</fullName>
    </submittedName>
</protein>
<evidence type="ECO:0000256" key="3">
    <source>
        <dbReference type="ARBA" id="ARBA00023004"/>
    </source>
</evidence>
<evidence type="ECO:0000256" key="5">
    <source>
        <dbReference type="SAM" id="SignalP"/>
    </source>
</evidence>
<dbReference type="GO" id="GO:0009055">
    <property type="term" value="F:electron transfer activity"/>
    <property type="evidence" value="ECO:0007669"/>
    <property type="project" value="InterPro"/>
</dbReference>
<organism evidence="7 8">
    <name type="scientific">Pedobacter ginsengisoli</name>
    <dbReference type="NCBI Taxonomy" id="363852"/>
    <lineage>
        <taxon>Bacteria</taxon>
        <taxon>Pseudomonadati</taxon>
        <taxon>Bacteroidota</taxon>
        <taxon>Sphingobacteriia</taxon>
        <taxon>Sphingobacteriales</taxon>
        <taxon>Sphingobacteriaceae</taxon>
        <taxon>Pedobacter</taxon>
    </lineage>
</organism>
<dbReference type="PANTHER" id="PTHR40394">
    <property type="entry name" value="LIPOPROTEIN-RELATED"/>
    <property type="match status" value="1"/>
</dbReference>
<gene>
    <name evidence="7" type="ORF">CPT03_20210</name>
</gene>
<keyword evidence="2 4" id="KW-0479">Metal-binding</keyword>
<name>A0A2D1UAG6_9SPHI</name>
<dbReference type="Pfam" id="PF13442">
    <property type="entry name" value="Cytochrome_CBB3"/>
    <property type="match status" value="1"/>
</dbReference>
<dbReference type="Gene3D" id="1.10.760.10">
    <property type="entry name" value="Cytochrome c-like domain"/>
    <property type="match status" value="1"/>
</dbReference>
<keyword evidence="1 4" id="KW-0349">Heme</keyword>
<dbReference type="Proteomes" id="UP000223749">
    <property type="component" value="Chromosome"/>
</dbReference>
<keyword evidence="3 4" id="KW-0408">Iron</keyword>
<dbReference type="GO" id="GO:0020037">
    <property type="term" value="F:heme binding"/>
    <property type="evidence" value="ECO:0007669"/>
    <property type="project" value="InterPro"/>
</dbReference>
<evidence type="ECO:0000259" key="6">
    <source>
        <dbReference type="PROSITE" id="PS51007"/>
    </source>
</evidence>
<dbReference type="GO" id="GO:0046872">
    <property type="term" value="F:metal ion binding"/>
    <property type="evidence" value="ECO:0007669"/>
    <property type="project" value="UniProtKB-KW"/>
</dbReference>
<keyword evidence="8" id="KW-1185">Reference proteome</keyword>
<dbReference type="KEGG" id="pgs:CPT03_20210"/>
<dbReference type="OrthoDB" id="9796771at2"/>
<dbReference type="EMBL" id="CP024091">
    <property type="protein sequence ID" value="ATP58622.1"/>
    <property type="molecule type" value="Genomic_DNA"/>
</dbReference>
<keyword evidence="5" id="KW-0732">Signal</keyword>
<proteinExistence type="predicted"/>
<evidence type="ECO:0000256" key="1">
    <source>
        <dbReference type="ARBA" id="ARBA00022617"/>
    </source>
</evidence>
<dbReference type="PANTHER" id="PTHR40394:SF2">
    <property type="entry name" value="QUINOL:CYTOCHROME C OXIDOREDUCTASE MEMBRANE PROTEIN"/>
    <property type="match status" value="1"/>
</dbReference>
<evidence type="ECO:0000256" key="2">
    <source>
        <dbReference type="ARBA" id="ARBA00022723"/>
    </source>
</evidence>
<accession>A0A2D1UAG6</accession>
<feature type="domain" description="Cytochrome c" evidence="6">
    <location>
        <begin position="112"/>
        <end position="206"/>
    </location>
</feature>
<feature type="signal peptide" evidence="5">
    <location>
        <begin position="1"/>
        <end position="28"/>
    </location>
</feature>
<evidence type="ECO:0000313" key="8">
    <source>
        <dbReference type="Proteomes" id="UP000223749"/>
    </source>
</evidence>
<evidence type="ECO:0000256" key="4">
    <source>
        <dbReference type="PROSITE-ProRule" id="PRU00433"/>
    </source>
</evidence>
<dbReference type="InterPro" id="IPR036909">
    <property type="entry name" value="Cyt_c-like_dom_sf"/>
</dbReference>
<dbReference type="InterPro" id="IPR009056">
    <property type="entry name" value="Cyt_c-like_dom"/>
</dbReference>
<reference evidence="7 8" key="1">
    <citation type="submission" date="2017-10" db="EMBL/GenBank/DDBJ databases">
        <title>Whole genome of Pedobacter ginsengisoli T01R-27 isolated from tomato rhizosphere.</title>
        <authorList>
            <person name="Weon H.-Y."/>
            <person name="Lee S.A."/>
            <person name="Sang M.K."/>
            <person name="Song J."/>
        </authorList>
    </citation>
    <scope>NUCLEOTIDE SEQUENCE [LARGE SCALE GENOMIC DNA]</scope>
    <source>
        <strain evidence="7 8">T01R-27</strain>
    </source>
</reference>
<dbReference type="AlphaFoldDB" id="A0A2D1UAG6"/>
<evidence type="ECO:0000313" key="7">
    <source>
        <dbReference type="EMBL" id="ATP58622.1"/>
    </source>
</evidence>
<dbReference type="PROSITE" id="PS51257">
    <property type="entry name" value="PROKAR_LIPOPROTEIN"/>
    <property type="match status" value="1"/>
</dbReference>
<dbReference type="SUPFAM" id="SSF46626">
    <property type="entry name" value="Cytochrome c"/>
    <property type="match status" value="1"/>
</dbReference>
<sequence length="209" mass="22962">MKGSMLAMNRNKVVLTSFCILATAVVFSACRDKSSTGLEYARNMYDPIALNPDQPVSTTNDFLKSFKGQTAQTPPAHTSPVGFVEEDVYPNTKEGYEEAGVKLINSLPATEQNLLQGQHLFNAFCSPCHGKEGDGQGHLVKLEKINGVPSFHDPEKTSSRGGLMKDLSAGKIYHTIKYGVNMMGSYASQLSPEERWKVVLYVQQLQKAK</sequence>
<dbReference type="PROSITE" id="PS51007">
    <property type="entry name" value="CYTC"/>
    <property type="match status" value="1"/>
</dbReference>
<feature type="chain" id="PRO_5013850714" evidence="5">
    <location>
        <begin position="29"/>
        <end position="209"/>
    </location>
</feature>